<name>A0ACC0D6L8_9PEZI</name>
<organism evidence="1 2">
    <name type="scientific">Hypoxylon rubiginosum</name>
    <dbReference type="NCBI Taxonomy" id="110542"/>
    <lineage>
        <taxon>Eukaryota</taxon>
        <taxon>Fungi</taxon>
        <taxon>Dikarya</taxon>
        <taxon>Ascomycota</taxon>
        <taxon>Pezizomycotina</taxon>
        <taxon>Sordariomycetes</taxon>
        <taxon>Xylariomycetidae</taxon>
        <taxon>Xylariales</taxon>
        <taxon>Hypoxylaceae</taxon>
        <taxon>Hypoxylon</taxon>
    </lineage>
</organism>
<reference evidence="1 2" key="1">
    <citation type="journal article" date="2022" name="New Phytol.">
        <title>Ecological generalism drives hyperdiversity of secondary metabolite gene clusters in xylarialean endophytes.</title>
        <authorList>
            <person name="Franco M.E.E."/>
            <person name="Wisecaver J.H."/>
            <person name="Arnold A.E."/>
            <person name="Ju Y.M."/>
            <person name="Slot J.C."/>
            <person name="Ahrendt S."/>
            <person name="Moore L.P."/>
            <person name="Eastman K.E."/>
            <person name="Scott K."/>
            <person name="Konkel Z."/>
            <person name="Mondo S.J."/>
            <person name="Kuo A."/>
            <person name="Hayes R.D."/>
            <person name="Haridas S."/>
            <person name="Andreopoulos B."/>
            <person name="Riley R."/>
            <person name="LaButti K."/>
            <person name="Pangilinan J."/>
            <person name="Lipzen A."/>
            <person name="Amirebrahimi M."/>
            <person name="Yan J."/>
            <person name="Adam C."/>
            <person name="Keymanesh K."/>
            <person name="Ng V."/>
            <person name="Louie K."/>
            <person name="Northen T."/>
            <person name="Drula E."/>
            <person name="Henrissat B."/>
            <person name="Hsieh H.M."/>
            <person name="Youens-Clark K."/>
            <person name="Lutzoni F."/>
            <person name="Miadlikowska J."/>
            <person name="Eastwood D.C."/>
            <person name="Hamelin R.C."/>
            <person name="Grigoriev I.V."/>
            <person name="U'Ren J.M."/>
        </authorList>
    </citation>
    <scope>NUCLEOTIDE SEQUENCE [LARGE SCALE GENOMIC DNA]</scope>
    <source>
        <strain evidence="1 2">ER1909</strain>
    </source>
</reference>
<keyword evidence="2" id="KW-1185">Reference proteome</keyword>
<gene>
    <name evidence="1" type="ORF">F4821DRAFT_92754</name>
</gene>
<evidence type="ECO:0000313" key="2">
    <source>
        <dbReference type="Proteomes" id="UP001497680"/>
    </source>
</evidence>
<proteinExistence type="predicted"/>
<evidence type="ECO:0000313" key="1">
    <source>
        <dbReference type="EMBL" id="KAI6088286.1"/>
    </source>
</evidence>
<dbReference type="Proteomes" id="UP001497680">
    <property type="component" value="Unassembled WGS sequence"/>
</dbReference>
<protein>
    <submittedName>
        <fullName evidence="1">Uncharacterized protein</fullName>
    </submittedName>
</protein>
<sequence>MEAALNLRLKDDDPWKVTKIAYDIIAAYLQQPDASVSDTVTALDSLSPGKRKLEEGEKLEEPASFRLEFWECFLHIAEQVPFDHPGQERLLALVQGLEKLPLSATEGEVPGKTIWTHLPELENSVQFIFKHPSKTEDTFEPYQEYINFNSFVARLVGTGLLEHCWYFGIWAMRWAWEGPWEGHWDETPVYSTDLYTCRIMTSTQWVQHSGRRLLDRMYESNASKLDRQRYSSPLFKEGEVFCFRRWYHWKMKLCEASGFHILEVREAAWRAVERMEDLGRERRDAIWAGYEPKTQ</sequence>
<accession>A0ACC0D6L8</accession>
<comment type="caution">
    <text evidence="1">The sequence shown here is derived from an EMBL/GenBank/DDBJ whole genome shotgun (WGS) entry which is preliminary data.</text>
</comment>
<dbReference type="EMBL" id="MU394302">
    <property type="protein sequence ID" value="KAI6088286.1"/>
    <property type="molecule type" value="Genomic_DNA"/>
</dbReference>